<dbReference type="AlphaFoldDB" id="A0A5C4SGF1"/>
<comment type="caution">
    <text evidence="1">The sequence shown here is derived from an EMBL/GenBank/DDBJ whole genome shotgun (WGS) entry which is preliminary data.</text>
</comment>
<organism evidence="1 2">
    <name type="scientific">Allotamlana fucoidanivorans</name>
    <dbReference type="NCBI Taxonomy" id="2583814"/>
    <lineage>
        <taxon>Bacteria</taxon>
        <taxon>Pseudomonadati</taxon>
        <taxon>Bacteroidota</taxon>
        <taxon>Flavobacteriia</taxon>
        <taxon>Flavobacteriales</taxon>
        <taxon>Flavobacteriaceae</taxon>
        <taxon>Allotamlana</taxon>
    </lineage>
</organism>
<name>A0A5C4SGF1_9FLAO</name>
<evidence type="ECO:0000313" key="2">
    <source>
        <dbReference type="Proteomes" id="UP000308713"/>
    </source>
</evidence>
<sequence length="355" mass="40688">MKSHQNTFKTINHEVVIKHPGEEDSVRAILTERQNEAGLPVGYSMNVFSVICLEEVCKIIPVKLFWNNIGVYERYELEAGKTLEKYEADLFEPQDYEKLNYILADDNSPFKDVYYDDILTAPDEHGEEGVDALSGATALELDDKDTVRGAALTCFTLWHWANGEVVSIIKNQTGKSVSLEQLKMFILNENNTYFHIALKELINRNIYSKEVLNTVIKKVLKTPSLTNSAFKYVDKALQENYFYAVNRLFFEGGKIHRLAAIKSLVDTDYSIEKAYLDNFGKQLTQVDSYQEVAALLDLLELKNKNSASVIETAIQLLDEDFLKARKAYWVLKTKSLTPTQQARVDKFYEKYQSRL</sequence>
<accession>A0A5C4SGF1</accession>
<reference evidence="1 2" key="1">
    <citation type="submission" date="2019-05" db="EMBL/GenBank/DDBJ databases">
        <title>Tamlana fucoidanivorans sp. nov., isolated from the surface of algae collected from Fujian province in China.</title>
        <authorList>
            <person name="Li J."/>
        </authorList>
    </citation>
    <scope>NUCLEOTIDE SEQUENCE [LARGE SCALE GENOMIC DNA]</scope>
    <source>
        <strain evidence="1 2">CW2-9</strain>
    </source>
</reference>
<protein>
    <submittedName>
        <fullName evidence="1">Uncharacterized protein</fullName>
    </submittedName>
</protein>
<evidence type="ECO:0000313" key="1">
    <source>
        <dbReference type="EMBL" id="TNJ42398.1"/>
    </source>
</evidence>
<proteinExistence type="predicted"/>
<dbReference type="OrthoDB" id="6400902at2"/>
<gene>
    <name evidence="1" type="ORF">FGF67_14080</name>
</gene>
<keyword evidence="2" id="KW-1185">Reference proteome</keyword>
<dbReference type="RefSeq" id="WP_139698406.1">
    <property type="nucleotide sequence ID" value="NZ_CP074074.1"/>
</dbReference>
<dbReference type="Proteomes" id="UP000308713">
    <property type="component" value="Unassembled WGS sequence"/>
</dbReference>
<dbReference type="EMBL" id="VDCS01000014">
    <property type="protein sequence ID" value="TNJ42398.1"/>
    <property type="molecule type" value="Genomic_DNA"/>
</dbReference>